<evidence type="ECO:0000313" key="2">
    <source>
        <dbReference type="EMBL" id="MCG7508887.1"/>
    </source>
</evidence>
<evidence type="ECO:0000313" key="3">
    <source>
        <dbReference type="Proteomes" id="UP001201701"/>
    </source>
</evidence>
<gene>
    <name evidence="2" type="ORF">L4923_28010</name>
</gene>
<organism evidence="2 3">
    <name type="scientific">Mesorhizobium retamae</name>
    <dbReference type="NCBI Taxonomy" id="2912854"/>
    <lineage>
        <taxon>Bacteria</taxon>
        <taxon>Pseudomonadati</taxon>
        <taxon>Pseudomonadota</taxon>
        <taxon>Alphaproteobacteria</taxon>
        <taxon>Hyphomicrobiales</taxon>
        <taxon>Phyllobacteriaceae</taxon>
        <taxon>Mesorhizobium</taxon>
    </lineage>
</organism>
<evidence type="ECO:0000256" key="1">
    <source>
        <dbReference type="SAM" id="Phobius"/>
    </source>
</evidence>
<dbReference type="EMBL" id="JAKREW010000057">
    <property type="protein sequence ID" value="MCG7508887.1"/>
    <property type="molecule type" value="Genomic_DNA"/>
</dbReference>
<proteinExistence type="predicted"/>
<protein>
    <submittedName>
        <fullName evidence="2">Uncharacterized protein</fullName>
    </submittedName>
</protein>
<feature type="transmembrane region" description="Helical" evidence="1">
    <location>
        <begin position="7"/>
        <end position="24"/>
    </location>
</feature>
<keyword evidence="1" id="KW-1133">Transmembrane helix</keyword>
<dbReference type="RefSeq" id="WP_239370390.1">
    <property type="nucleotide sequence ID" value="NZ_JAKREW010000057.1"/>
</dbReference>
<feature type="transmembrane region" description="Helical" evidence="1">
    <location>
        <begin position="68"/>
        <end position="85"/>
    </location>
</feature>
<dbReference type="Proteomes" id="UP001201701">
    <property type="component" value="Unassembled WGS sequence"/>
</dbReference>
<keyword evidence="3" id="KW-1185">Reference proteome</keyword>
<keyword evidence="1" id="KW-0472">Membrane</keyword>
<reference evidence="2 3" key="1">
    <citation type="submission" date="2022-02" db="EMBL/GenBank/DDBJ databases">
        <title>Draft genome sequence of Mezorhizobium retamae strain IRAMC:0171 isolated from Retama raetam nodules.</title>
        <authorList>
            <person name="Bengaied R."/>
            <person name="Sbissi I."/>
            <person name="Huber K."/>
            <person name="Ghodbane F."/>
            <person name="Nouioui I."/>
            <person name="Tarhouni M."/>
            <person name="Gtari M."/>
        </authorList>
    </citation>
    <scope>NUCLEOTIDE SEQUENCE [LARGE SCALE GENOMIC DNA]</scope>
    <source>
        <strain evidence="2 3">IRAMC:0171</strain>
    </source>
</reference>
<sequence length="90" mass="9655">MSFVPRLVVALIVAVIVGFGLMYYDKKIGAEWVVSPEQIAAGNGSVETKPGTVAVRAIRSETADLLPYKWAISGLVAGGLAFFMLRRRSA</sequence>
<name>A0ABS9QN71_9HYPH</name>
<comment type="caution">
    <text evidence="2">The sequence shown here is derived from an EMBL/GenBank/DDBJ whole genome shotgun (WGS) entry which is preliminary data.</text>
</comment>
<accession>A0ABS9QN71</accession>
<keyword evidence="1" id="KW-0812">Transmembrane</keyword>